<comment type="caution">
    <text evidence="1">The sequence shown here is derived from an EMBL/GenBank/DDBJ whole genome shotgun (WGS) entry which is preliminary data.</text>
</comment>
<dbReference type="AlphaFoldDB" id="A0A219AA57"/>
<protein>
    <submittedName>
        <fullName evidence="1">Diiron oxygenase</fullName>
    </submittedName>
</protein>
<dbReference type="Proteomes" id="UP000583279">
    <property type="component" value="Unassembled WGS sequence"/>
</dbReference>
<dbReference type="InterPro" id="IPR025859">
    <property type="entry name" value="AurF/CmlI"/>
</dbReference>
<dbReference type="InterPro" id="IPR012348">
    <property type="entry name" value="RNR-like"/>
</dbReference>
<gene>
    <name evidence="1" type="ORF">HBO18_10265</name>
</gene>
<name>A0A219AA57_9PSED</name>
<accession>A0A219AA57</accession>
<evidence type="ECO:0000313" key="1">
    <source>
        <dbReference type="EMBL" id="NNA44513.1"/>
    </source>
</evidence>
<dbReference type="GO" id="GO:0016491">
    <property type="term" value="F:oxidoreductase activity"/>
    <property type="evidence" value="ECO:0007669"/>
    <property type="project" value="InterPro"/>
</dbReference>
<dbReference type="RefSeq" id="WP_094773930.1">
    <property type="nucleotide sequence ID" value="NZ_BQIH01000001.1"/>
</dbReference>
<dbReference type="Pfam" id="PF11583">
    <property type="entry name" value="AurF"/>
    <property type="match status" value="1"/>
</dbReference>
<dbReference type="Gene3D" id="1.10.620.20">
    <property type="entry name" value="Ribonucleotide Reductase, subunit A"/>
    <property type="match status" value="1"/>
</dbReference>
<organism evidence="1 2">
    <name type="scientific">Pseudomonas lactis</name>
    <dbReference type="NCBI Taxonomy" id="1615674"/>
    <lineage>
        <taxon>Bacteria</taxon>
        <taxon>Pseudomonadati</taxon>
        <taxon>Pseudomonadota</taxon>
        <taxon>Gammaproteobacteria</taxon>
        <taxon>Pseudomonadales</taxon>
        <taxon>Pseudomonadaceae</taxon>
        <taxon>Pseudomonas</taxon>
    </lineage>
</organism>
<sequence length="321" mass="37464">MVEPLIDSNLWKASFTLGDWNTRASVRTSDYQYKLPPDLEKQLESRDWFPPALLPYLKHPEVKLADKAITKRLCANHLVNFLNYTTLLEHQIVNRSVELIIHDELEFTIPSRMKTAALQLYTDEGYHALFSYQLAEQVSKFYDMATQSTIHRRITKLNQLIHTTPNKQKSITWLLIGFVSETIIAKDLRDVYQKNLVCCVQEMLKDHLADEARHSRYFSEVFHYLWIQMSDEQRILSAKQLLDIILIFFETDKKWLELSLRSVQLSETTVDQVVTMMADPHAHILRAREGASTTFQALKKAGFFKRTDIRQLFSNVGLIDE</sequence>
<dbReference type="EMBL" id="JAAQYK010000003">
    <property type="protein sequence ID" value="NNA44513.1"/>
    <property type="molecule type" value="Genomic_DNA"/>
</dbReference>
<reference evidence="1 2" key="1">
    <citation type="journal article" date="2020" name="Front. Microbiol.">
        <title>Genetic Organization of the aprX-lipA2 Operon Affects the Proteolytic Potential of Pseudomonas Species in Milk.</title>
        <authorList>
            <person name="Maier C."/>
            <person name="Huptas C."/>
            <person name="von Neubeck M."/>
            <person name="Scherer S."/>
            <person name="Wenning M."/>
            <person name="Lucking G."/>
        </authorList>
    </citation>
    <scope>NUCLEOTIDE SEQUENCE [LARGE SCALE GENOMIC DNA]</scope>
    <source>
        <strain evidence="1 2">WS 4997</strain>
    </source>
</reference>
<proteinExistence type="predicted"/>
<evidence type="ECO:0000313" key="2">
    <source>
        <dbReference type="Proteomes" id="UP000583279"/>
    </source>
</evidence>